<evidence type="ECO:0000313" key="3">
    <source>
        <dbReference type="Proteomes" id="UP001501747"/>
    </source>
</evidence>
<accession>A0ABP7TL46</accession>
<gene>
    <name evidence="2" type="ORF">GCM10022247_61060</name>
</gene>
<dbReference type="Proteomes" id="UP001501747">
    <property type="component" value="Unassembled WGS sequence"/>
</dbReference>
<evidence type="ECO:0008006" key="4">
    <source>
        <dbReference type="Google" id="ProtNLM"/>
    </source>
</evidence>
<keyword evidence="3" id="KW-1185">Reference proteome</keyword>
<keyword evidence="1" id="KW-0732">Signal</keyword>
<evidence type="ECO:0000256" key="1">
    <source>
        <dbReference type="SAM" id="SignalP"/>
    </source>
</evidence>
<dbReference type="Pfam" id="PF19882">
    <property type="entry name" value="DUF6355"/>
    <property type="match status" value="1"/>
</dbReference>
<reference evidence="3" key="1">
    <citation type="journal article" date="2019" name="Int. J. Syst. Evol. Microbiol.">
        <title>The Global Catalogue of Microorganisms (GCM) 10K type strain sequencing project: providing services to taxonomists for standard genome sequencing and annotation.</title>
        <authorList>
            <consortium name="The Broad Institute Genomics Platform"/>
            <consortium name="The Broad Institute Genome Sequencing Center for Infectious Disease"/>
            <person name="Wu L."/>
            <person name="Ma J."/>
        </authorList>
    </citation>
    <scope>NUCLEOTIDE SEQUENCE [LARGE SCALE GENOMIC DNA]</scope>
    <source>
        <strain evidence="3">JCM 17342</strain>
    </source>
</reference>
<proteinExistence type="predicted"/>
<organism evidence="2 3">
    <name type="scientific">Allokutzneria multivorans</name>
    <dbReference type="NCBI Taxonomy" id="1142134"/>
    <lineage>
        <taxon>Bacteria</taxon>
        <taxon>Bacillati</taxon>
        <taxon>Actinomycetota</taxon>
        <taxon>Actinomycetes</taxon>
        <taxon>Pseudonocardiales</taxon>
        <taxon>Pseudonocardiaceae</taxon>
        <taxon>Allokutzneria</taxon>
    </lineage>
</organism>
<name>A0ABP7TL46_9PSEU</name>
<dbReference type="InterPro" id="IPR045935">
    <property type="entry name" value="DUF6355"/>
</dbReference>
<evidence type="ECO:0000313" key="2">
    <source>
        <dbReference type="EMBL" id="GAA4027894.1"/>
    </source>
</evidence>
<dbReference type="RefSeq" id="WP_344882358.1">
    <property type="nucleotide sequence ID" value="NZ_BAABAL010000019.1"/>
</dbReference>
<feature type="chain" id="PRO_5047043744" description="Secreted protein" evidence="1">
    <location>
        <begin position="24"/>
        <end position="94"/>
    </location>
</feature>
<protein>
    <recommendedName>
        <fullName evidence="4">Secreted protein</fullName>
    </recommendedName>
</protein>
<dbReference type="EMBL" id="BAABAL010000019">
    <property type="protein sequence ID" value="GAA4027894.1"/>
    <property type="molecule type" value="Genomic_DNA"/>
</dbReference>
<sequence>MRIAPVIAATALALTTLTPTAFANSQTTQAYSPCGYFEEGDTAWYNHCTSSGSWIKIIVDYRTEYGQELCVGPGETFLGAVSRIQNAWAIGLTC</sequence>
<feature type="signal peptide" evidence="1">
    <location>
        <begin position="1"/>
        <end position="23"/>
    </location>
</feature>
<comment type="caution">
    <text evidence="2">The sequence shown here is derived from an EMBL/GenBank/DDBJ whole genome shotgun (WGS) entry which is preliminary data.</text>
</comment>